<reference evidence="4" key="1">
    <citation type="submission" date="2017-09" db="EMBL/GenBank/DDBJ databases">
        <title>Depth-based differentiation of microbial function through sediment-hosted aquifers and enrichment of novel symbionts in the deep terrestrial subsurface.</title>
        <authorList>
            <person name="Probst A.J."/>
            <person name="Ladd B."/>
            <person name="Jarett J.K."/>
            <person name="Geller-Mcgrath D.E."/>
            <person name="Sieber C.M.K."/>
            <person name="Emerson J.B."/>
            <person name="Anantharaman K."/>
            <person name="Thomas B.C."/>
            <person name="Malmstrom R."/>
            <person name="Stieglmeier M."/>
            <person name="Klingl A."/>
            <person name="Woyke T."/>
            <person name="Ryan C.M."/>
            <person name="Banfield J.F."/>
        </authorList>
    </citation>
    <scope>NUCLEOTIDE SEQUENCE [LARGE SCALE GENOMIC DNA]</scope>
</reference>
<dbReference type="GO" id="GO:0140098">
    <property type="term" value="F:catalytic activity, acting on RNA"/>
    <property type="evidence" value="ECO:0007669"/>
    <property type="project" value="UniProtKB-ARBA"/>
</dbReference>
<organism evidence="3 4">
    <name type="scientific">Candidatus Kaiserbacteria bacterium CG10_big_fil_rev_8_21_14_0_10_45_20</name>
    <dbReference type="NCBI Taxonomy" id="1974607"/>
    <lineage>
        <taxon>Bacteria</taxon>
        <taxon>Candidatus Kaiseribacteriota</taxon>
    </lineage>
</organism>
<dbReference type="GO" id="GO:0000455">
    <property type="term" value="P:enzyme-directed rRNA pseudouridine synthesis"/>
    <property type="evidence" value="ECO:0007669"/>
    <property type="project" value="TreeGrafter"/>
</dbReference>
<evidence type="ECO:0000256" key="1">
    <source>
        <dbReference type="ARBA" id="ARBA00010876"/>
    </source>
</evidence>
<dbReference type="PANTHER" id="PTHR21600:SF87">
    <property type="entry name" value="RNA PSEUDOURIDYLATE SYNTHASE DOMAIN-CONTAINING PROTEIN 1"/>
    <property type="match status" value="1"/>
</dbReference>
<comment type="similarity">
    <text evidence="1">Belongs to the pseudouridine synthase RluA family.</text>
</comment>
<proteinExistence type="inferred from homology"/>
<dbReference type="EMBL" id="PFBH01000017">
    <property type="protein sequence ID" value="PIR85038.1"/>
    <property type="molecule type" value="Genomic_DNA"/>
</dbReference>
<dbReference type="Pfam" id="PF00849">
    <property type="entry name" value="PseudoU_synth_2"/>
    <property type="match status" value="1"/>
</dbReference>
<dbReference type="Proteomes" id="UP000229315">
    <property type="component" value="Unassembled WGS sequence"/>
</dbReference>
<dbReference type="InterPro" id="IPR006145">
    <property type="entry name" value="PsdUridine_synth_RsuA/RluA"/>
</dbReference>
<dbReference type="GO" id="GO:0003723">
    <property type="term" value="F:RNA binding"/>
    <property type="evidence" value="ECO:0007669"/>
    <property type="project" value="InterPro"/>
</dbReference>
<dbReference type="Gene3D" id="3.30.2350.10">
    <property type="entry name" value="Pseudouridine synthase"/>
    <property type="match status" value="1"/>
</dbReference>
<gene>
    <name evidence="3" type="ORF">COU15_03045</name>
</gene>
<evidence type="ECO:0000259" key="2">
    <source>
        <dbReference type="Pfam" id="PF00849"/>
    </source>
</evidence>
<evidence type="ECO:0000313" key="4">
    <source>
        <dbReference type="Proteomes" id="UP000229315"/>
    </source>
</evidence>
<name>A0A2H0UF49_9BACT</name>
<dbReference type="GO" id="GO:0009982">
    <property type="term" value="F:pseudouridine synthase activity"/>
    <property type="evidence" value="ECO:0007669"/>
    <property type="project" value="InterPro"/>
</dbReference>
<comment type="caution">
    <text evidence="3">The sequence shown here is derived from an EMBL/GenBank/DDBJ whole genome shotgun (WGS) entry which is preliminary data.</text>
</comment>
<evidence type="ECO:0000313" key="3">
    <source>
        <dbReference type="EMBL" id="PIR85038.1"/>
    </source>
</evidence>
<dbReference type="PROSITE" id="PS01129">
    <property type="entry name" value="PSI_RLU"/>
    <property type="match status" value="1"/>
</dbReference>
<feature type="domain" description="Pseudouridine synthase RsuA/RluA-like" evidence="2">
    <location>
        <begin position="11"/>
        <end position="180"/>
    </location>
</feature>
<dbReference type="AlphaFoldDB" id="A0A2H0UF49"/>
<dbReference type="PANTHER" id="PTHR21600">
    <property type="entry name" value="MITOCHONDRIAL RNA PSEUDOURIDINE SYNTHASE"/>
    <property type="match status" value="1"/>
</dbReference>
<sequence length="244" mass="27609">MDIPILYENDDIVVVNKPSGISMHQDGRKEAVPEETVSDWFIEKFPMARDVGESITLSDGTELKKPGVVHRLDKMTSGVVVLVKNQDTYQALKEQFQSRGIKKTYRAFVWGEVKKERGIITFPVGRSRSDFRKRSAEPHAKPPLREARTDYRVICKKSGVSYVEAMPHTGRTHQIRVHFKALNHPIIGDTLYAPKRKGALGFTRLALHAHSLSFTLPTGEKQTFVAPLPQDFMDAEQQLQNIAE</sequence>
<dbReference type="InterPro" id="IPR020103">
    <property type="entry name" value="PsdUridine_synth_cat_dom_sf"/>
</dbReference>
<protein>
    <submittedName>
        <fullName evidence="3">RluA family pseudouridine synthase</fullName>
    </submittedName>
</protein>
<dbReference type="SUPFAM" id="SSF55120">
    <property type="entry name" value="Pseudouridine synthase"/>
    <property type="match status" value="1"/>
</dbReference>
<dbReference type="InterPro" id="IPR050188">
    <property type="entry name" value="RluA_PseudoU_synthase"/>
</dbReference>
<dbReference type="CDD" id="cd02869">
    <property type="entry name" value="PseudoU_synth_RluA_like"/>
    <property type="match status" value="1"/>
</dbReference>
<dbReference type="InterPro" id="IPR006224">
    <property type="entry name" value="PsdUridine_synth_RluA-like_CS"/>
</dbReference>
<accession>A0A2H0UF49</accession>